<accession>A0A1W2DIU3</accession>
<protein>
    <submittedName>
        <fullName evidence="3">Pectate lyase superfamily protein</fullName>
    </submittedName>
</protein>
<evidence type="ECO:0000313" key="3">
    <source>
        <dbReference type="EMBL" id="SMC97333.1"/>
    </source>
</evidence>
<evidence type="ECO:0000313" key="4">
    <source>
        <dbReference type="Proteomes" id="UP000192840"/>
    </source>
</evidence>
<dbReference type="SUPFAM" id="SSF49785">
    <property type="entry name" value="Galactose-binding domain-like"/>
    <property type="match status" value="3"/>
</dbReference>
<dbReference type="GO" id="GO:0016829">
    <property type="term" value="F:lyase activity"/>
    <property type="evidence" value="ECO:0007669"/>
    <property type="project" value="UniProtKB-KW"/>
</dbReference>
<dbReference type="InterPro" id="IPR008979">
    <property type="entry name" value="Galactose-bd-like_sf"/>
</dbReference>
<dbReference type="AlphaFoldDB" id="A0A1W2DIU3"/>
<organism evidence="3 4">
    <name type="scientific">Lentzea albidocapillata</name>
    <dbReference type="NCBI Taxonomy" id="40571"/>
    <lineage>
        <taxon>Bacteria</taxon>
        <taxon>Bacillati</taxon>
        <taxon>Actinomycetota</taxon>
        <taxon>Actinomycetes</taxon>
        <taxon>Pseudonocardiales</taxon>
        <taxon>Pseudonocardiaceae</taxon>
        <taxon>Lentzea</taxon>
    </lineage>
</organism>
<evidence type="ECO:0000259" key="2">
    <source>
        <dbReference type="PROSITE" id="PS51175"/>
    </source>
</evidence>
<feature type="domain" description="CBM6" evidence="2">
    <location>
        <begin position="31"/>
        <end position="158"/>
    </location>
</feature>
<dbReference type="RefSeq" id="WP_030477239.1">
    <property type="nucleotide sequence ID" value="NZ_FWYC01000007.1"/>
</dbReference>
<dbReference type="Pfam" id="PF22815">
    <property type="entry name" value="CatAgl_D1"/>
    <property type="match status" value="1"/>
</dbReference>
<dbReference type="InterPro" id="IPR033801">
    <property type="entry name" value="CBM6-CBM35-CBM36-like_1"/>
</dbReference>
<dbReference type="InterPro" id="IPR012334">
    <property type="entry name" value="Pectin_lyas_fold"/>
</dbReference>
<dbReference type="PROSITE" id="PS51175">
    <property type="entry name" value="CBM6"/>
    <property type="match status" value="2"/>
</dbReference>
<reference evidence="4" key="1">
    <citation type="submission" date="2017-04" db="EMBL/GenBank/DDBJ databases">
        <authorList>
            <person name="Varghese N."/>
            <person name="Submissions S."/>
        </authorList>
    </citation>
    <scope>NUCLEOTIDE SEQUENCE [LARGE SCALE GENOMIC DNA]</scope>
    <source>
        <strain evidence="4">DSM 44073</strain>
    </source>
</reference>
<keyword evidence="4" id="KW-1185">Reference proteome</keyword>
<feature type="signal peptide" evidence="1">
    <location>
        <begin position="1"/>
        <end position="28"/>
    </location>
</feature>
<dbReference type="Gene3D" id="2.160.20.10">
    <property type="entry name" value="Single-stranded right-handed beta-helix, Pectin lyase-like"/>
    <property type="match status" value="1"/>
</dbReference>
<dbReference type="OrthoDB" id="5476529at2"/>
<dbReference type="CDD" id="cd04083">
    <property type="entry name" value="CBM35_Lmo2446-like"/>
    <property type="match status" value="2"/>
</dbReference>
<dbReference type="SMART" id="SM00710">
    <property type="entry name" value="PbH1"/>
    <property type="match status" value="6"/>
</dbReference>
<dbReference type="Gene3D" id="2.60.120.260">
    <property type="entry name" value="Galactose-binding domain-like"/>
    <property type="match status" value="4"/>
</dbReference>
<dbReference type="CDD" id="cd14490">
    <property type="entry name" value="CBM6-CBM35-CBM36_like_1"/>
    <property type="match status" value="1"/>
</dbReference>
<keyword evidence="1" id="KW-0732">Signal</keyword>
<gene>
    <name evidence="3" type="ORF">SAMN05660733_03109</name>
</gene>
<dbReference type="GO" id="GO:0030246">
    <property type="term" value="F:carbohydrate binding"/>
    <property type="evidence" value="ECO:0007669"/>
    <property type="project" value="InterPro"/>
</dbReference>
<dbReference type="Pfam" id="PF16990">
    <property type="entry name" value="CBM_35"/>
    <property type="match status" value="1"/>
</dbReference>
<name>A0A1W2DIU3_9PSEU</name>
<keyword evidence="3" id="KW-0456">Lyase</keyword>
<proteinExistence type="predicted"/>
<dbReference type="EMBL" id="FWYC01000007">
    <property type="protein sequence ID" value="SMC97333.1"/>
    <property type="molecule type" value="Genomic_DNA"/>
</dbReference>
<dbReference type="STRING" id="40571.SAMN05660733_03109"/>
<dbReference type="InterPro" id="IPR011050">
    <property type="entry name" value="Pectin_lyase_fold/virulence"/>
</dbReference>
<dbReference type="InterPro" id="IPR006626">
    <property type="entry name" value="PbH1"/>
</dbReference>
<dbReference type="eggNOG" id="COG5434">
    <property type="taxonomic scope" value="Bacteria"/>
</dbReference>
<dbReference type="SUPFAM" id="SSF51126">
    <property type="entry name" value="Pectin lyase-like"/>
    <property type="match status" value="1"/>
</dbReference>
<feature type="chain" id="PRO_5010726210" evidence="1">
    <location>
        <begin position="29"/>
        <end position="974"/>
    </location>
</feature>
<sequence>MLTRIPAALVLAAAVVAGAIAATGPVSAAPATYQAESAALSGGARAETEHPGYTGSGYAGGFTDANRGAAAVTVTTSGSAAGANRLILRYANGTGGTRTVTLAVNGGTRQLSLPATAGWASWGTVSQNVTLNAGANTLAVRYGSGDNGNVNIDSLSVEPVVPAAGVVEAESGTLSGGARAESEHGGHTGSGYVGGFVDANRGAAVTFTVAGTATRSSLALRYANGTGSPRTMTVTVNGAAQQVSLPATASWSEWATANVTATTVVGSNTVAVSYGSADNGNVNLDSAALTADDTNPAPEGTAELESGFLGGGAVPAATAGATGTGAVSLPGTGARVIRTINQTVMGTATITLRYTASASGTVTTYVNGVKGAQLSLTGGSGWRTATHTAVLRAGLNIVGYGDATGVQLDNIAVTGSAALAARGATVPFTTYEAEAGTTTGTRLTPARQYTTDAAEASGRGAVKLTGTGQYVQITLTRPANALTVRASVPDGTSAPLAVHAGGSKVGDLSLTSKYSWMYGAYPFAEGPGGARPHRYFDDARILLPQTYPAGTVIRLAKDTAATGYITVDLVDAEVAAATTAPAGYVDARTHGANPGDGADDSAGIRAAIAAAQGTAAKGVWLPAGAYNLNSLVNVSGVDVRGAGIWHTVLNGSNRRGGFAITGAGTTIADLTFDGDVTTRDPDEAPNSDSFIEVESGSASTVFNVATNHAKTGLWLKQADGFFAAGLRVRNTMADGLNVNGNNGPTANVRVEQSTFRNTGDDGMAMWSWDRNNTVSRSVFAFNTISLPILANGAAIYGGTDNRIEDSLISDTVFNGAGIMVSSWHEAKPFGGTTAVQRTTLTRAGTRNWDWNTHTGAVWLFAERADITGALVLKDLDITDAGYHGMLFSWNKAITNVTVDNVRINGTGGATDAFTDDKGVPVSNAGSHGMHFNLVSGTGRFDRVTVAGVKGTGSQGMANDENRYTVQRGTGNSGW</sequence>
<dbReference type="InterPro" id="IPR005084">
    <property type="entry name" value="CBM6"/>
</dbReference>
<dbReference type="Proteomes" id="UP000192840">
    <property type="component" value="Unassembled WGS sequence"/>
</dbReference>
<feature type="domain" description="CBM6" evidence="2">
    <location>
        <begin position="165"/>
        <end position="290"/>
    </location>
</feature>
<evidence type="ECO:0000256" key="1">
    <source>
        <dbReference type="SAM" id="SignalP"/>
    </source>
</evidence>